<dbReference type="GO" id="GO:0006417">
    <property type="term" value="P:regulation of translation"/>
    <property type="evidence" value="ECO:0007669"/>
    <property type="project" value="UniProtKB-KW"/>
</dbReference>
<evidence type="ECO:0000256" key="5">
    <source>
        <dbReference type="ARBA" id="ARBA00022917"/>
    </source>
</evidence>
<dbReference type="EMBL" id="CASHTH010002855">
    <property type="protein sequence ID" value="CAI8036269.1"/>
    <property type="molecule type" value="Genomic_DNA"/>
</dbReference>
<keyword evidence="3" id="KW-0810">Translation regulation</keyword>
<dbReference type="AlphaFoldDB" id="A0AA35SV32"/>
<comment type="caution">
    <text evidence="7">The sequence shown here is derived from an EMBL/GenBank/DDBJ whole genome shotgun (WGS) entry which is preliminary data.</text>
</comment>
<evidence type="ECO:0000313" key="7">
    <source>
        <dbReference type="EMBL" id="CAI8036269.1"/>
    </source>
</evidence>
<dbReference type="InterPro" id="IPR023398">
    <property type="entry name" value="TIF_eIF4e-like"/>
</dbReference>
<evidence type="ECO:0000313" key="8">
    <source>
        <dbReference type="Proteomes" id="UP001174909"/>
    </source>
</evidence>
<keyword evidence="2 6" id="KW-0396">Initiation factor</keyword>
<dbReference type="InterPro" id="IPR001040">
    <property type="entry name" value="TIF_eIF_4E"/>
</dbReference>
<evidence type="ECO:0000256" key="3">
    <source>
        <dbReference type="ARBA" id="ARBA00022845"/>
    </source>
</evidence>
<evidence type="ECO:0000256" key="1">
    <source>
        <dbReference type="ARBA" id="ARBA00009860"/>
    </source>
</evidence>
<dbReference type="PANTHER" id="PTHR11960">
    <property type="entry name" value="EUKARYOTIC TRANSLATION INITIATION FACTOR 4E RELATED"/>
    <property type="match status" value="1"/>
</dbReference>
<dbReference type="Proteomes" id="UP001174909">
    <property type="component" value="Unassembled WGS sequence"/>
</dbReference>
<comment type="similarity">
    <text evidence="1 6">Belongs to the eukaryotic initiation factor 4E family.</text>
</comment>
<evidence type="ECO:0000256" key="6">
    <source>
        <dbReference type="RuleBase" id="RU004374"/>
    </source>
</evidence>
<gene>
    <name evidence="7" type="ORF">GBAR_LOCUS20333</name>
</gene>
<dbReference type="Gene3D" id="3.30.760.10">
    <property type="entry name" value="RNA Cap, Translation Initiation Factor Eif4e"/>
    <property type="match status" value="1"/>
</dbReference>
<dbReference type="Pfam" id="PF01652">
    <property type="entry name" value="IF4E"/>
    <property type="match status" value="1"/>
</dbReference>
<dbReference type="SUPFAM" id="SSF55418">
    <property type="entry name" value="eIF4e-like"/>
    <property type="match status" value="1"/>
</dbReference>
<dbReference type="GO" id="GO:0000340">
    <property type="term" value="F:RNA 7-methylguanosine cap binding"/>
    <property type="evidence" value="ECO:0007669"/>
    <property type="project" value="TreeGrafter"/>
</dbReference>
<name>A0AA35SV32_GEOBA</name>
<dbReference type="PANTHER" id="PTHR11960:SF8">
    <property type="entry name" value="EUKARYOTIC TRANSLATION INITIATION FACTOR 4E1-RELATED"/>
    <property type="match status" value="1"/>
</dbReference>
<evidence type="ECO:0000256" key="2">
    <source>
        <dbReference type="ARBA" id="ARBA00022540"/>
    </source>
</evidence>
<evidence type="ECO:0000256" key="4">
    <source>
        <dbReference type="ARBA" id="ARBA00022884"/>
    </source>
</evidence>
<reference evidence="7" key="1">
    <citation type="submission" date="2023-03" db="EMBL/GenBank/DDBJ databases">
        <authorList>
            <person name="Steffen K."/>
            <person name="Cardenas P."/>
        </authorList>
    </citation>
    <scope>NUCLEOTIDE SEQUENCE</scope>
</reference>
<keyword evidence="4 6" id="KW-0694">RNA-binding</keyword>
<proteinExistence type="inferred from homology"/>
<protein>
    <submittedName>
        <fullName evidence="7">Eukaryotic translation initiation factor 4E-1A</fullName>
    </submittedName>
</protein>
<dbReference type="GO" id="GO:0003743">
    <property type="term" value="F:translation initiation factor activity"/>
    <property type="evidence" value="ECO:0007669"/>
    <property type="project" value="UniProtKB-KW"/>
</dbReference>
<accession>A0AA35SV32</accession>
<keyword evidence="8" id="KW-1185">Reference proteome</keyword>
<sequence length="119" mass="13630">MWEDVRNKSGGRWLFNLDKRERRDILDSCWLETLMCLIGEGFDDSSDEVCGSVVQIRSKGDKMAIWTGNVEKADDILHIGRTYKERLQIHVKGKVSLVYQSHLDVSTKAGSTSRHKFTV</sequence>
<organism evidence="7 8">
    <name type="scientific">Geodia barretti</name>
    <name type="common">Barrett's horny sponge</name>
    <dbReference type="NCBI Taxonomy" id="519541"/>
    <lineage>
        <taxon>Eukaryota</taxon>
        <taxon>Metazoa</taxon>
        <taxon>Porifera</taxon>
        <taxon>Demospongiae</taxon>
        <taxon>Heteroscleromorpha</taxon>
        <taxon>Tetractinellida</taxon>
        <taxon>Astrophorina</taxon>
        <taxon>Geodiidae</taxon>
        <taxon>Geodia</taxon>
    </lineage>
</organism>
<keyword evidence="5 6" id="KW-0648">Protein biosynthesis</keyword>
<dbReference type="GO" id="GO:0016281">
    <property type="term" value="C:eukaryotic translation initiation factor 4F complex"/>
    <property type="evidence" value="ECO:0007669"/>
    <property type="project" value="TreeGrafter"/>
</dbReference>